<dbReference type="OrthoDB" id="6375174at2759"/>
<feature type="region of interest" description="Disordered" evidence="1">
    <location>
        <begin position="266"/>
        <end position="352"/>
    </location>
</feature>
<evidence type="ECO:0000313" key="3">
    <source>
        <dbReference type="Proteomes" id="UP001149813"/>
    </source>
</evidence>
<sequence length="487" mass="52619">MSDIIDPLIPPYRFERVQDRLYRGGYPKPRNFRFLKRQRLKTILSLIPQSQDPHLTSFCLANNITLLTIKVDSPNENVTVTDKIASQCLELLTDPAHAPLYLHCLDGSNVTGLIIMCLRKLQLWRVASYQNEYLRFELNGEIIPEESEFVEAYDGAGLVLGNPYAEWVWPGRTSLDVNMLPFDGGVHPVLPAVRLAQRMSTEICVADQLTRSATDPALRDGVEDIVSESTSIGIASDSGAVAVFSESTRDTAANTEGTIHMTIKTRRTASDTQNQNPAQTVAPQILSSIASREPSRDRRFSASESGYCVGEKAETKLPSAFQKHSGSDNGDHKKHSHHRRMASDAVVHSGAASDKSLGSLHTSLSTGALTEVLSSARQSDSDAHSQTQMSSRQPLSSIHEVLEPVLAALTSARDFAESSAQMLESRGRMDGADSSRLAPASAAANMTQTYGPAATAATAGETEASGAIREISLSVLVDALAIEGLGM</sequence>
<dbReference type="FunFam" id="3.90.190.10:FF:000084">
    <property type="entry name" value="Tyrosine phospatase-like protein"/>
    <property type="match status" value="1"/>
</dbReference>
<dbReference type="InterPro" id="IPR004861">
    <property type="entry name" value="Siw14-like"/>
</dbReference>
<dbReference type="AlphaFoldDB" id="A0A9W7XUA0"/>
<reference evidence="2" key="1">
    <citation type="submission" date="2022-07" db="EMBL/GenBank/DDBJ databases">
        <title>Phylogenomic reconstructions and comparative analyses of Kickxellomycotina fungi.</title>
        <authorList>
            <person name="Reynolds N.K."/>
            <person name="Stajich J.E."/>
            <person name="Barry K."/>
            <person name="Grigoriev I.V."/>
            <person name="Crous P."/>
            <person name="Smith M.E."/>
        </authorList>
    </citation>
    <scope>NUCLEOTIDE SEQUENCE</scope>
    <source>
        <strain evidence="2">NBRC 32514</strain>
    </source>
</reference>
<dbReference type="GO" id="GO:0004725">
    <property type="term" value="F:protein tyrosine phosphatase activity"/>
    <property type="evidence" value="ECO:0007669"/>
    <property type="project" value="UniProtKB-EC"/>
</dbReference>
<gene>
    <name evidence="2" type="primary">OCA6</name>
    <name evidence="2" type="ORF">LPJ53_005769</name>
</gene>
<dbReference type="Proteomes" id="UP001149813">
    <property type="component" value="Unassembled WGS sequence"/>
</dbReference>
<evidence type="ECO:0000256" key="1">
    <source>
        <dbReference type="SAM" id="MobiDB-lite"/>
    </source>
</evidence>
<accession>A0A9W7XUA0</accession>
<keyword evidence="2" id="KW-0378">Hydrolase</keyword>
<feature type="compositionally biased region" description="Polar residues" evidence="1">
    <location>
        <begin position="270"/>
        <end position="290"/>
    </location>
</feature>
<dbReference type="Pfam" id="PF03162">
    <property type="entry name" value="Y_phosphatase2"/>
    <property type="match status" value="1"/>
</dbReference>
<organism evidence="2 3">
    <name type="scientific">Coemansia erecta</name>
    <dbReference type="NCBI Taxonomy" id="147472"/>
    <lineage>
        <taxon>Eukaryota</taxon>
        <taxon>Fungi</taxon>
        <taxon>Fungi incertae sedis</taxon>
        <taxon>Zoopagomycota</taxon>
        <taxon>Kickxellomycotina</taxon>
        <taxon>Kickxellomycetes</taxon>
        <taxon>Kickxellales</taxon>
        <taxon>Kickxellaceae</taxon>
        <taxon>Coemansia</taxon>
    </lineage>
</organism>
<protein>
    <submittedName>
        <fullName evidence="2">Protein-tyrosine-phosphatase</fullName>
        <ecNumber evidence="2">3.1.3.48</ecNumber>
    </submittedName>
</protein>
<keyword evidence="3" id="KW-1185">Reference proteome</keyword>
<name>A0A9W7XUA0_9FUNG</name>
<dbReference type="PANTHER" id="PTHR31126:SF14">
    <property type="entry name" value="TYROSINE-PROTEIN PHOSPHATASE OCA6-RELATED"/>
    <property type="match status" value="1"/>
</dbReference>
<dbReference type="Gene3D" id="3.90.190.10">
    <property type="entry name" value="Protein tyrosine phosphatase superfamily"/>
    <property type="match status" value="1"/>
</dbReference>
<evidence type="ECO:0000313" key="2">
    <source>
        <dbReference type="EMBL" id="KAJ1719481.1"/>
    </source>
</evidence>
<dbReference type="InterPro" id="IPR029021">
    <property type="entry name" value="Prot-tyrosine_phosphatase-like"/>
</dbReference>
<dbReference type="SUPFAM" id="SSF52799">
    <property type="entry name" value="(Phosphotyrosine protein) phosphatases II"/>
    <property type="match status" value="1"/>
</dbReference>
<feature type="region of interest" description="Disordered" evidence="1">
    <location>
        <begin position="373"/>
        <end position="396"/>
    </location>
</feature>
<dbReference type="PANTHER" id="PTHR31126">
    <property type="entry name" value="TYROSINE-PROTEIN PHOSPHATASE"/>
    <property type="match status" value="1"/>
</dbReference>
<comment type="caution">
    <text evidence="2">The sequence shown here is derived from an EMBL/GenBank/DDBJ whole genome shotgun (WGS) entry which is preliminary data.</text>
</comment>
<dbReference type="EMBL" id="JANBOJ010000393">
    <property type="protein sequence ID" value="KAJ1719481.1"/>
    <property type="molecule type" value="Genomic_DNA"/>
</dbReference>
<proteinExistence type="predicted"/>
<dbReference type="EC" id="3.1.3.48" evidence="2"/>